<dbReference type="AlphaFoldDB" id="A0A9D6YSS6"/>
<reference evidence="1" key="1">
    <citation type="submission" date="2020-07" db="EMBL/GenBank/DDBJ databases">
        <title>Huge and variable diversity of episymbiotic CPR bacteria and DPANN archaea in groundwater ecosystems.</title>
        <authorList>
            <person name="He C.Y."/>
            <person name="Keren R."/>
            <person name="Whittaker M."/>
            <person name="Farag I.F."/>
            <person name="Doudna J."/>
            <person name="Cate J.H.D."/>
            <person name="Banfield J.F."/>
        </authorList>
    </citation>
    <scope>NUCLEOTIDE SEQUENCE</scope>
    <source>
        <strain evidence="1">NC_groundwater_1860_Pr3_B-0.1um_51_7</strain>
    </source>
</reference>
<sequence length="109" mass="12047">MTDDNLEMSNIQCLMSNEGENHSNKVAKRHHHWKLEIGHWSLIVVLALSLVSCANKNEKPLEKVKVSRGGILAQLPTTGVVIPRSRLEIKPPVAGRVERVLVVEGQPVA</sequence>
<protein>
    <submittedName>
        <fullName evidence="1">Efflux RND transporter periplasmic adaptor subunit</fullName>
    </submittedName>
</protein>
<organism evidence="1 2">
    <name type="scientific">Candidatus Saganbacteria bacterium</name>
    <dbReference type="NCBI Taxonomy" id="2575572"/>
    <lineage>
        <taxon>Bacteria</taxon>
        <taxon>Bacillati</taxon>
        <taxon>Saganbacteria</taxon>
    </lineage>
</organism>
<evidence type="ECO:0000313" key="1">
    <source>
        <dbReference type="EMBL" id="MBI5078437.1"/>
    </source>
</evidence>
<accession>A0A9D6YSS6</accession>
<feature type="non-terminal residue" evidence="1">
    <location>
        <position position="109"/>
    </location>
</feature>
<dbReference type="EMBL" id="JACRKR010000012">
    <property type="protein sequence ID" value="MBI5078437.1"/>
    <property type="molecule type" value="Genomic_DNA"/>
</dbReference>
<gene>
    <name evidence="1" type="ORF">HZB08_00235</name>
</gene>
<proteinExistence type="predicted"/>
<comment type="caution">
    <text evidence="1">The sequence shown here is derived from an EMBL/GenBank/DDBJ whole genome shotgun (WGS) entry which is preliminary data.</text>
</comment>
<dbReference type="Proteomes" id="UP000808761">
    <property type="component" value="Unassembled WGS sequence"/>
</dbReference>
<evidence type="ECO:0000313" key="2">
    <source>
        <dbReference type="Proteomes" id="UP000808761"/>
    </source>
</evidence>
<name>A0A9D6YSS6_UNCSA</name>